<gene>
    <name evidence="18" type="ORF">BJ980_000556</name>
</gene>
<evidence type="ECO:0000256" key="14">
    <source>
        <dbReference type="ARBA" id="ARBA00042443"/>
    </source>
</evidence>
<dbReference type="RefSeq" id="WP_179500879.1">
    <property type="nucleotide sequence ID" value="NZ_JACCAA010000001.1"/>
</dbReference>
<dbReference type="AlphaFoldDB" id="A0A7Y9RZR5"/>
<name>A0A7Y9RZR5_9ACTN</name>
<keyword evidence="4" id="KW-0132">Cell division</keyword>
<dbReference type="Pfam" id="PF00275">
    <property type="entry name" value="EPSP_synthase"/>
    <property type="match status" value="1"/>
</dbReference>
<evidence type="ECO:0000256" key="10">
    <source>
        <dbReference type="ARBA" id="ARBA00037534"/>
    </source>
</evidence>
<evidence type="ECO:0000256" key="6">
    <source>
        <dbReference type="ARBA" id="ARBA00022960"/>
    </source>
</evidence>
<comment type="similarity">
    <text evidence="11">Belongs to the EPSP synthase family. MurA subfamily.</text>
</comment>
<accession>A0A7Y9RZR5</accession>
<dbReference type="CDD" id="cd00093">
    <property type="entry name" value="HTH_XRE"/>
    <property type="match status" value="1"/>
</dbReference>
<dbReference type="SMART" id="SM00530">
    <property type="entry name" value="HTH_XRE"/>
    <property type="match status" value="1"/>
</dbReference>
<dbReference type="PROSITE" id="PS50943">
    <property type="entry name" value="HTH_CROC1"/>
    <property type="match status" value="1"/>
</dbReference>
<proteinExistence type="inferred from homology"/>
<dbReference type="EMBL" id="JACCAA010000001">
    <property type="protein sequence ID" value="NYG57633.1"/>
    <property type="molecule type" value="Genomic_DNA"/>
</dbReference>
<sequence>MTQDYLGRIGNLIRDARKHRGLTQQQLADLLGTSQSAVNRIERGHQNLSLEMLARIGSALDSEIVALGAGGPTHLRVTGPTTLSGTIDVKSSKNAGVALLCASLLNKGRTTLRKVARIEEVNRLLEVLDSIGVQTRWLNDNNDLEIVPPAHLDLANIDEDAARRTRSIIMFLGPLLHREDVFDLPYAGGCNLGDRTVQPHMAALRPFGLDVKATEGSYHAQVNRTIEPGRPIVLTERGDTVTENALMAAALHPGTTVIRNASSNYMVQDLCFYLQRLGVRVDGIGSTTLTVTGLETIDVDVDYAPSEDPIEAMSLLAAAIVTKSEITIRRVPIEFLEIELATLEEMGFDYSRSEEYVAENGATRLVDLTTKKSDLKAPLDKIHPMPFPGLNIDNLPFFAVIAAVAEGQTLLHDWVYENRAIYLTELTKLGAQVKLLDPHRVLVEGPTRWSGTEIVCPPALRPAVVILLAMLASKGTSVLRSTYVIHRGYEDLAERLNTLGANIVTFRDI</sequence>
<evidence type="ECO:0000256" key="7">
    <source>
        <dbReference type="ARBA" id="ARBA00022984"/>
    </source>
</evidence>
<dbReference type="SUPFAM" id="SSF47413">
    <property type="entry name" value="lambda repressor-like DNA-binding domains"/>
    <property type="match status" value="1"/>
</dbReference>
<organism evidence="18 19">
    <name type="scientific">Nocardioides daedukensis</name>
    <dbReference type="NCBI Taxonomy" id="634462"/>
    <lineage>
        <taxon>Bacteria</taxon>
        <taxon>Bacillati</taxon>
        <taxon>Actinomycetota</taxon>
        <taxon>Actinomycetes</taxon>
        <taxon>Propionibacteriales</taxon>
        <taxon>Nocardioidaceae</taxon>
        <taxon>Nocardioides</taxon>
    </lineage>
</organism>
<comment type="catalytic activity">
    <reaction evidence="16">
        <text>phosphoenolpyruvate + UDP-N-acetyl-alpha-D-glucosamine = UDP-N-acetyl-3-O-(1-carboxyvinyl)-alpha-D-glucosamine + phosphate</text>
        <dbReference type="Rhea" id="RHEA:18681"/>
        <dbReference type="ChEBI" id="CHEBI:43474"/>
        <dbReference type="ChEBI" id="CHEBI:57705"/>
        <dbReference type="ChEBI" id="CHEBI:58702"/>
        <dbReference type="ChEBI" id="CHEBI:68483"/>
        <dbReference type="EC" id="2.5.1.7"/>
    </reaction>
</comment>
<evidence type="ECO:0000256" key="15">
    <source>
        <dbReference type="ARBA" id="ARBA00042842"/>
    </source>
</evidence>
<dbReference type="NCBIfam" id="NF006873">
    <property type="entry name" value="PRK09369.1"/>
    <property type="match status" value="1"/>
</dbReference>
<evidence type="ECO:0000256" key="12">
    <source>
        <dbReference type="ARBA" id="ARBA00039108"/>
    </source>
</evidence>
<keyword evidence="9" id="KW-0961">Cell wall biogenesis/degradation</keyword>
<dbReference type="InterPro" id="IPR001986">
    <property type="entry name" value="Enolpyruvate_Tfrase_dom"/>
</dbReference>
<keyword evidence="19" id="KW-1185">Reference proteome</keyword>
<comment type="pathway">
    <text evidence="2">Cell wall biogenesis; peptidoglycan biosynthesis.</text>
</comment>
<keyword evidence="6" id="KW-0133">Cell shape</keyword>
<evidence type="ECO:0000256" key="8">
    <source>
        <dbReference type="ARBA" id="ARBA00023306"/>
    </source>
</evidence>
<comment type="subcellular location">
    <subcellularLocation>
        <location evidence="1">Cytoplasm</location>
    </subcellularLocation>
</comment>
<dbReference type="PANTHER" id="PTHR43783:SF1">
    <property type="entry name" value="UDP-N-ACETYLGLUCOSAMINE 1-CARBOXYVINYLTRANSFERASE"/>
    <property type="match status" value="1"/>
</dbReference>
<dbReference type="GO" id="GO:0009252">
    <property type="term" value="P:peptidoglycan biosynthetic process"/>
    <property type="evidence" value="ECO:0007669"/>
    <property type="project" value="UniProtKB-KW"/>
</dbReference>
<evidence type="ECO:0000256" key="5">
    <source>
        <dbReference type="ARBA" id="ARBA00022679"/>
    </source>
</evidence>
<dbReference type="GO" id="GO:0019277">
    <property type="term" value="P:UDP-N-acetylgalactosamine biosynthetic process"/>
    <property type="evidence" value="ECO:0007669"/>
    <property type="project" value="InterPro"/>
</dbReference>
<dbReference type="PANTHER" id="PTHR43783">
    <property type="entry name" value="UDP-N-ACETYLGLUCOSAMINE 1-CARBOXYVINYLTRANSFERASE"/>
    <property type="match status" value="1"/>
</dbReference>
<dbReference type="GO" id="GO:0051301">
    <property type="term" value="P:cell division"/>
    <property type="evidence" value="ECO:0007669"/>
    <property type="project" value="UniProtKB-KW"/>
</dbReference>
<keyword evidence="5 18" id="KW-0808">Transferase</keyword>
<dbReference type="InterPro" id="IPR036968">
    <property type="entry name" value="Enolpyruvate_Tfrase_sf"/>
</dbReference>
<evidence type="ECO:0000256" key="4">
    <source>
        <dbReference type="ARBA" id="ARBA00022618"/>
    </source>
</evidence>
<dbReference type="SUPFAM" id="SSF55205">
    <property type="entry name" value="EPT/RTPC-like"/>
    <property type="match status" value="1"/>
</dbReference>
<dbReference type="GO" id="GO:0003677">
    <property type="term" value="F:DNA binding"/>
    <property type="evidence" value="ECO:0007669"/>
    <property type="project" value="InterPro"/>
</dbReference>
<dbReference type="GO" id="GO:0008760">
    <property type="term" value="F:UDP-N-acetylglucosamine 1-carboxyvinyltransferase activity"/>
    <property type="evidence" value="ECO:0007669"/>
    <property type="project" value="UniProtKB-EC"/>
</dbReference>
<dbReference type="Proteomes" id="UP000540656">
    <property type="component" value="Unassembled WGS sequence"/>
</dbReference>
<dbReference type="GO" id="GO:0008360">
    <property type="term" value="P:regulation of cell shape"/>
    <property type="evidence" value="ECO:0007669"/>
    <property type="project" value="UniProtKB-KW"/>
</dbReference>
<evidence type="ECO:0000256" key="1">
    <source>
        <dbReference type="ARBA" id="ARBA00004496"/>
    </source>
</evidence>
<protein>
    <recommendedName>
        <fullName evidence="13">UDP-N-acetylglucosamine 1-carboxyvinyltransferase</fullName>
        <ecNumber evidence="12">2.5.1.7</ecNumber>
    </recommendedName>
    <alternativeName>
        <fullName evidence="14">Enoylpyruvate transferase</fullName>
    </alternativeName>
    <alternativeName>
        <fullName evidence="15">UDP-N-acetylglucosamine enolpyruvyl transferase</fullName>
    </alternativeName>
</protein>
<dbReference type="Gene3D" id="3.65.10.10">
    <property type="entry name" value="Enolpyruvate transferase domain"/>
    <property type="match status" value="2"/>
</dbReference>
<dbReference type="CDD" id="cd01555">
    <property type="entry name" value="UdpNAET"/>
    <property type="match status" value="1"/>
</dbReference>
<dbReference type="Pfam" id="PF01381">
    <property type="entry name" value="HTH_3"/>
    <property type="match status" value="1"/>
</dbReference>
<dbReference type="GO" id="GO:0005737">
    <property type="term" value="C:cytoplasm"/>
    <property type="evidence" value="ECO:0007669"/>
    <property type="project" value="UniProtKB-SubCell"/>
</dbReference>
<evidence type="ECO:0000256" key="3">
    <source>
        <dbReference type="ARBA" id="ARBA00022490"/>
    </source>
</evidence>
<comment type="caution">
    <text evidence="18">The sequence shown here is derived from an EMBL/GenBank/DDBJ whole genome shotgun (WGS) entry which is preliminary data.</text>
</comment>
<evidence type="ECO:0000256" key="2">
    <source>
        <dbReference type="ARBA" id="ARBA00004752"/>
    </source>
</evidence>
<dbReference type="EC" id="2.5.1.7" evidence="12"/>
<dbReference type="GO" id="GO:0071555">
    <property type="term" value="P:cell wall organization"/>
    <property type="evidence" value="ECO:0007669"/>
    <property type="project" value="UniProtKB-KW"/>
</dbReference>
<dbReference type="InterPro" id="IPR050068">
    <property type="entry name" value="MurA_subfamily"/>
</dbReference>
<evidence type="ECO:0000256" key="16">
    <source>
        <dbReference type="ARBA" id="ARBA00047527"/>
    </source>
</evidence>
<keyword evidence="8" id="KW-0131">Cell cycle</keyword>
<comment type="function">
    <text evidence="10">Cell wall formation. Adds enolpyruvyl to UDP-N-acetylglucosamine.</text>
</comment>
<evidence type="ECO:0000313" key="18">
    <source>
        <dbReference type="EMBL" id="NYG57633.1"/>
    </source>
</evidence>
<dbReference type="InterPro" id="IPR001387">
    <property type="entry name" value="Cro/C1-type_HTH"/>
</dbReference>
<feature type="domain" description="HTH cro/C1-type" evidence="17">
    <location>
        <begin position="13"/>
        <end position="67"/>
    </location>
</feature>
<keyword evidence="3" id="KW-0963">Cytoplasm</keyword>
<keyword evidence="7" id="KW-0573">Peptidoglycan synthesis</keyword>
<evidence type="ECO:0000256" key="13">
    <source>
        <dbReference type="ARBA" id="ARBA00039754"/>
    </source>
</evidence>
<evidence type="ECO:0000256" key="11">
    <source>
        <dbReference type="ARBA" id="ARBA00038367"/>
    </source>
</evidence>
<reference evidence="18 19" key="1">
    <citation type="submission" date="2020-07" db="EMBL/GenBank/DDBJ databases">
        <title>Sequencing the genomes of 1000 actinobacteria strains.</title>
        <authorList>
            <person name="Klenk H.-P."/>
        </authorList>
    </citation>
    <scope>NUCLEOTIDE SEQUENCE [LARGE SCALE GENOMIC DNA]</scope>
    <source>
        <strain evidence="18 19">DSM 23819</strain>
    </source>
</reference>
<dbReference type="InterPro" id="IPR010982">
    <property type="entry name" value="Lambda_DNA-bd_dom_sf"/>
</dbReference>
<dbReference type="InterPro" id="IPR005750">
    <property type="entry name" value="UDP_GlcNAc_COvinyl_MurA"/>
</dbReference>
<dbReference type="InterPro" id="IPR013792">
    <property type="entry name" value="RNA3'P_cycl/enolpyr_Trfase_a/b"/>
</dbReference>
<evidence type="ECO:0000313" key="19">
    <source>
        <dbReference type="Proteomes" id="UP000540656"/>
    </source>
</evidence>
<dbReference type="Gene3D" id="1.10.260.40">
    <property type="entry name" value="lambda repressor-like DNA-binding domains"/>
    <property type="match status" value="1"/>
</dbReference>
<evidence type="ECO:0000256" key="9">
    <source>
        <dbReference type="ARBA" id="ARBA00023316"/>
    </source>
</evidence>
<evidence type="ECO:0000259" key="17">
    <source>
        <dbReference type="PROSITE" id="PS50943"/>
    </source>
</evidence>